<name>A0AAW0IR82_MYOGA</name>
<reference evidence="2 3" key="1">
    <citation type="journal article" date="2023" name="bioRxiv">
        <title>Conserved and derived expression patterns and positive selection on dental genes reveal complex evolutionary context of ever-growing rodent molars.</title>
        <authorList>
            <person name="Calamari Z.T."/>
            <person name="Song A."/>
            <person name="Cohen E."/>
            <person name="Akter M."/>
            <person name="Roy R.D."/>
            <person name="Hallikas O."/>
            <person name="Christensen M.M."/>
            <person name="Li P."/>
            <person name="Marangoni P."/>
            <person name="Jernvall J."/>
            <person name="Klein O.D."/>
        </authorList>
    </citation>
    <scope>NUCLEOTIDE SEQUENCE [LARGE SCALE GENOMIC DNA]</scope>
    <source>
        <strain evidence="2">V071</strain>
    </source>
</reference>
<accession>A0AAW0IR82</accession>
<gene>
    <name evidence="2" type="ORF">U0070_009243</name>
</gene>
<dbReference type="AlphaFoldDB" id="A0AAW0IR82"/>
<keyword evidence="3" id="KW-1185">Reference proteome</keyword>
<evidence type="ECO:0000313" key="2">
    <source>
        <dbReference type="EMBL" id="KAK7816718.1"/>
    </source>
</evidence>
<proteinExistence type="predicted"/>
<keyword evidence="1" id="KW-0472">Membrane</keyword>
<feature type="transmembrane region" description="Helical" evidence="1">
    <location>
        <begin position="23"/>
        <end position="43"/>
    </location>
</feature>
<keyword evidence="1" id="KW-0812">Transmembrane</keyword>
<dbReference type="EMBL" id="JBBHLL010000100">
    <property type="protein sequence ID" value="KAK7816718.1"/>
    <property type="molecule type" value="Genomic_DNA"/>
</dbReference>
<evidence type="ECO:0000313" key="3">
    <source>
        <dbReference type="Proteomes" id="UP001488838"/>
    </source>
</evidence>
<sequence>MFTVVTRQPCEQTGFRALSRTPAIVTLVVLLVSIVVLVTLTLIQIRHPQVLPPGLKVSQNGPELSAILKPLLKGKLSFQPPAGESSMRPMEEVGWVLGLWCRLRSGTFSRDWVALF</sequence>
<evidence type="ECO:0000256" key="1">
    <source>
        <dbReference type="SAM" id="Phobius"/>
    </source>
</evidence>
<comment type="caution">
    <text evidence="2">The sequence shown here is derived from an EMBL/GenBank/DDBJ whole genome shotgun (WGS) entry which is preliminary data.</text>
</comment>
<protein>
    <submittedName>
        <fullName evidence="2">Uncharacterized protein</fullName>
    </submittedName>
</protein>
<dbReference type="Proteomes" id="UP001488838">
    <property type="component" value="Unassembled WGS sequence"/>
</dbReference>
<organism evidence="2 3">
    <name type="scientific">Myodes glareolus</name>
    <name type="common">Bank vole</name>
    <name type="synonym">Clethrionomys glareolus</name>
    <dbReference type="NCBI Taxonomy" id="447135"/>
    <lineage>
        <taxon>Eukaryota</taxon>
        <taxon>Metazoa</taxon>
        <taxon>Chordata</taxon>
        <taxon>Craniata</taxon>
        <taxon>Vertebrata</taxon>
        <taxon>Euteleostomi</taxon>
        <taxon>Mammalia</taxon>
        <taxon>Eutheria</taxon>
        <taxon>Euarchontoglires</taxon>
        <taxon>Glires</taxon>
        <taxon>Rodentia</taxon>
        <taxon>Myomorpha</taxon>
        <taxon>Muroidea</taxon>
        <taxon>Cricetidae</taxon>
        <taxon>Arvicolinae</taxon>
        <taxon>Myodes</taxon>
    </lineage>
</organism>
<keyword evidence="1" id="KW-1133">Transmembrane helix</keyword>